<organism evidence="2 3">
    <name type="scientific">Taibaiella soli</name>
    <dbReference type="NCBI Taxonomy" id="1649169"/>
    <lineage>
        <taxon>Bacteria</taxon>
        <taxon>Pseudomonadati</taxon>
        <taxon>Bacteroidota</taxon>
        <taxon>Chitinophagia</taxon>
        <taxon>Chitinophagales</taxon>
        <taxon>Chitinophagaceae</taxon>
        <taxon>Taibaiella</taxon>
    </lineage>
</organism>
<proteinExistence type="predicted"/>
<keyword evidence="3" id="KW-1185">Reference proteome</keyword>
<accession>A0A2W2BMQ8</accession>
<dbReference type="AlphaFoldDB" id="A0A2W2BMQ8"/>
<feature type="domain" description="Uracil-DNA glycosylase-like" evidence="1">
    <location>
        <begin position="47"/>
        <end position="228"/>
    </location>
</feature>
<reference evidence="2 3" key="1">
    <citation type="submission" date="2018-06" db="EMBL/GenBank/DDBJ databases">
        <title>Mucibacter soli gen. nov., sp. nov., a new member of the family Chitinophagaceae producing mucin.</title>
        <authorList>
            <person name="Kim M.-K."/>
            <person name="Park S."/>
            <person name="Kim T.-S."/>
            <person name="Joung Y."/>
            <person name="Han J.-H."/>
            <person name="Kim S.B."/>
        </authorList>
    </citation>
    <scope>NUCLEOTIDE SEQUENCE [LARGE SCALE GENOMIC DNA]</scope>
    <source>
        <strain evidence="2 3">R1-15</strain>
    </source>
</reference>
<evidence type="ECO:0000313" key="2">
    <source>
        <dbReference type="EMBL" id="PZF74736.1"/>
    </source>
</evidence>
<dbReference type="CDD" id="cd19375">
    <property type="entry name" value="UDG-F3-like_SMUG2"/>
    <property type="match status" value="1"/>
</dbReference>
<dbReference type="Gene3D" id="3.40.470.10">
    <property type="entry name" value="Uracil-DNA glycosylase-like domain"/>
    <property type="match status" value="1"/>
</dbReference>
<evidence type="ECO:0000313" key="3">
    <source>
        <dbReference type="Proteomes" id="UP000248745"/>
    </source>
</evidence>
<dbReference type="Pfam" id="PF03167">
    <property type="entry name" value="UDG"/>
    <property type="match status" value="1"/>
</dbReference>
<dbReference type="Proteomes" id="UP000248745">
    <property type="component" value="Unassembled WGS sequence"/>
</dbReference>
<dbReference type="InterPro" id="IPR032579">
    <property type="entry name" value="Phe_SMUG2-like"/>
</dbReference>
<comment type="caution">
    <text evidence="2">The sequence shown here is derived from an EMBL/GenBank/DDBJ whole genome shotgun (WGS) entry which is preliminary data.</text>
</comment>
<dbReference type="OrthoDB" id="7107805at2"/>
<dbReference type="SUPFAM" id="SSF52141">
    <property type="entry name" value="Uracil-DNA glycosylase-like"/>
    <property type="match status" value="1"/>
</dbReference>
<gene>
    <name evidence="2" type="ORF">DN068_00620</name>
</gene>
<dbReference type="RefSeq" id="WP_110996942.1">
    <property type="nucleotide sequence ID" value="NZ_QKTW01000002.1"/>
</dbReference>
<dbReference type="InterPro" id="IPR005122">
    <property type="entry name" value="Uracil-DNA_glycosylase-like"/>
</dbReference>
<dbReference type="EMBL" id="QKTW01000002">
    <property type="protein sequence ID" value="PZF74736.1"/>
    <property type="molecule type" value="Genomic_DNA"/>
</dbReference>
<dbReference type="InterPro" id="IPR036895">
    <property type="entry name" value="Uracil-DNA_glycosylase-like_sf"/>
</dbReference>
<sequence>MTFGDKVIAYNEQLVYNGAPLPKGIRIMNPFRESEQAMRIVREFYHKYYNDKKKRHIILGINPGRFGSGLTGIPFTDPKRLQSECHIPYEGKLTHEPSSVFIYEMIHAYGGLEAFYSDYYINSPCPLGFTSVEANGREKNYNYYDNAELQQAVAGFMIENIQKQIELGIKTDVAFCLGTGKNEKILSKLNKEHGFFKKLIPLEHPRFVMQYKSASKQFYLDKYVSALKSVKSLMGDG</sequence>
<evidence type="ECO:0000259" key="1">
    <source>
        <dbReference type="Pfam" id="PF03167"/>
    </source>
</evidence>
<name>A0A2W2BMQ8_9BACT</name>
<protein>
    <submittedName>
        <fullName evidence="2">DUF4918 domain-containing protein</fullName>
    </submittedName>
</protein>